<sequence>MTTAALNSSHSHMSSPITHDLEITIICAKHLKNVNWRNGGDLKPYVVFYVDPAYRLATQSDDSGSTRPVWNERFTLPITHSVRESVLTLEIFHSKLSETPKPLVGSVKFPLVHLVDSDSSEPTQYVRKLEVLRPSGRPHGKIRVKLVLNERPLPPPSQDYQSAPDFGHYYYSAPPPPFPPPSRDYSYYPSYYTPQPPAPPRPLFGRASSYSLPSGSLSVPSAPVDFSPSQDYKQPPLPPQPRASGYGVPSGSGPSAPVDYSPYDQKLQKHLGGLSLEEELMTPRPGDTFYFSSGCFRVTGKQEGAFTRASLNEIAEKLVLDYPNKQTWTPLSVVFKPHHNALTGNYDINVLIAALEGRGKSVVWHDRRNEASAIDLDGGENSLMGIVINVPVTRYAGLWKSRHWVALRKIDGVWYNLDSDFHAPQCFKDSKEVREFLDYIIGLGGEVLLVKNDKE</sequence>
<evidence type="ECO:0000259" key="8">
    <source>
        <dbReference type="PROSITE" id="PS50004"/>
    </source>
</evidence>
<dbReference type="GO" id="GO:0004843">
    <property type="term" value="F:cysteine-type deubiquitinase activity"/>
    <property type="evidence" value="ECO:0007669"/>
    <property type="project" value="UniProtKB-EC"/>
</dbReference>
<feature type="compositionally biased region" description="Low complexity" evidence="7">
    <location>
        <begin position="243"/>
        <end position="258"/>
    </location>
</feature>
<dbReference type="EMBL" id="JBCGBO010000025">
    <property type="protein sequence ID" value="KAK9176192.1"/>
    <property type="molecule type" value="Genomic_DNA"/>
</dbReference>
<dbReference type="AlphaFoldDB" id="A0AAP0Q8S1"/>
<name>A0AAP0Q8S1_9ROSI</name>
<dbReference type="InterPro" id="IPR000008">
    <property type="entry name" value="C2_dom"/>
</dbReference>
<evidence type="ECO:0000256" key="1">
    <source>
        <dbReference type="ARBA" id="ARBA00000707"/>
    </source>
</evidence>
<comment type="caution">
    <text evidence="10">The sequence shown here is derived from an EMBL/GenBank/DDBJ whole genome shotgun (WGS) entry which is preliminary data.</text>
</comment>
<keyword evidence="5" id="KW-0378">Hydrolase</keyword>
<dbReference type="PROSITE" id="PS50004">
    <property type="entry name" value="C2"/>
    <property type="match status" value="1"/>
</dbReference>
<dbReference type="Gene3D" id="3.90.70.40">
    <property type="match status" value="1"/>
</dbReference>
<dbReference type="GO" id="GO:0016579">
    <property type="term" value="P:protein deubiquitination"/>
    <property type="evidence" value="ECO:0007669"/>
    <property type="project" value="InterPro"/>
</dbReference>
<dbReference type="InterPro" id="IPR006155">
    <property type="entry name" value="Josephin"/>
</dbReference>
<reference evidence="10 11" key="1">
    <citation type="submission" date="2024-05" db="EMBL/GenBank/DDBJ databases">
        <title>Haplotype-resolved chromosome-level genome assembly of Huyou (Citrus changshanensis).</title>
        <authorList>
            <person name="Miao C."/>
            <person name="Chen W."/>
            <person name="Wu Y."/>
            <person name="Wang L."/>
            <person name="Zhao S."/>
            <person name="Grierson D."/>
            <person name="Xu C."/>
            <person name="Chen K."/>
        </authorList>
    </citation>
    <scope>NUCLEOTIDE SEQUENCE [LARGE SCALE GENOMIC DNA]</scope>
    <source>
        <strain evidence="10">01-14</strain>
        <tissue evidence="10">Leaf</tissue>
    </source>
</reference>
<dbReference type="InterPro" id="IPR044750">
    <property type="entry name" value="C2_SRC2/BAP"/>
</dbReference>
<dbReference type="GO" id="GO:0006952">
    <property type="term" value="P:defense response"/>
    <property type="evidence" value="ECO:0007669"/>
    <property type="project" value="InterPro"/>
</dbReference>
<accession>A0AAP0Q8S1</accession>
<evidence type="ECO:0000313" key="10">
    <source>
        <dbReference type="EMBL" id="KAK9176192.1"/>
    </source>
</evidence>
<organism evidence="10 11">
    <name type="scientific">Citrus x changshan-huyou</name>
    <dbReference type="NCBI Taxonomy" id="2935761"/>
    <lineage>
        <taxon>Eukaryota</taxon>
        <taxon>Viridiplantae</taxon>
        <taxon>Streptophyta</taxon>
        <taxon>Embryophyta</taxon>
        <taxon>Tracheophyta</taxon>
        <taxon>Spermatophyta</taxon>
        <taxon>Magnoliopsida</taxon>
        <taxon>eudicotyledons</taxon>
        <taxon>Gunneridae</taxon>
        <taxon>Pentapetalae</taxon>
        <taxon>rosids</taxon>
        <taxon>malvids</taxon>
        <taxon>Sapindales</taxon>
        <taxon>Rutaceae</taxon>
        <taxon>Aurantioideae</taxon>
        <taxon>Citrus</taxon>
    </lineage>
</organism>
<keyword evidence="11" id="KW-1185">Reference proteome</keyword>
<dbReference type="InterPro" id="IPR040053">
    <property type="entry name" value="JOSD1/2"/>
</dbReference>
<evidence type="ECO:0000256" key="6">
    <source>
        <dbReference type="PROSITE-ProRule" id="PRU00331"/>
    </source>
</evidence>
<evidence type="ECO:0000256" key="3">
    <source>
        <dbReference type="ARBA" id="ARBA00022670"/>
    </source>
</evidence>
<protein>
    <recommendedName>
        <fullName evidence="2">ubiquitinyl hydrolase 1</fullName>
        <ecNumber evidence="2">3.4.19.12</ecNumber>
    </recommendedName>
</protein>
<dbReference type="Gene3D" id="2.60.40.150">
    <property type="entry name" value="C2 domain"/>
    <property type="match status" value="1"/>
</dbReference>
<dbReference type="CDD" id="cd04051">
    <property type="entry name" value="C2_SRC2_like"/>
    <property type="match status" value="1"/>
</dbReference>
<gene>
    <name evidence="10" type="ORF">WN944_028205</name>
</gene>
<dbReference type="SMART" id="SM01246">
    <property type="entry name" value="Josephin"/>
    <property type="match status" value="1"/>
</dbReference>
<dbReference type="PROSITE" id="PS50957">
    <property type="entry name" value="JOSEPHIN"/>
    <property type="match status" value="1"/>
</dbReference>
<dbReference type="Pfam" id="PF00168">
    <property type="entry name" value="C2"/>
    <property type="match status" value="1"/>
</dbReference>
<evidence type="ECO:0000256" key="5">
    <source>
        <dbReference type="ARBA" id="ARBA00022801"/>
    </source>
</evidence>
<dbReference type="SMART" id="SM00239">
    <property type="entry name" value="C2"/>
    <property type="match status" value="1"/>
</dbReference>
<keyword evidence="4" id="KW-0833">Ubl conjugation pathway</keyword>
<comment type="caution">
    <text evidence="6">Lacks conserved residue(s) required for the propagation of feature annotation.</text>
</comment>
<dbReference type="PANTHER" id="PTHR13291">
    <property type="entry name" value="JOSEPHIN 1, 2"/>
    <property type="match status" value="1"/>
</dbReference>
<evidence type="ECO:0000313" key="11">
    <source>
        <dbReference type="Proteomes" id="UP001428341"/>
    </source>
</evidence>
<dbReference type="InterPro" id="IPR035892">
    <property type="entry name" value="C2_domain_sf"/>
</dbReference>
<feature type="region of interest" description="Disordered" evidence="7">
    <location>
        <begin position="218"/>
        <end position="263"/>
    </location>
</feature>
<comment type="catalytic activity">
    <reaction evidence="1">
        <text>Thiol-dependent hydrolysis of ester, thioester, amide, peptide and isopeptide bonds formed by the C-terminal Gly of ubiquitin (a 76-residue protein attached to proteins as an intracellular targeting signal).</text>
        <dbReference type="EC" id="3.4.19.12"/>
    </reaction>
</comment>
<feature type="domain" description="C2" evidence="8">
    <location>
        <begin position="2"/>
        <end position="125"/>
    </location>
</feature>
<dbReference type="Proteomes" id="UP001428341">
    <property type="component" value="Unassembled WGS sequence"/>
</dbReference>
<evidence type="ECO:0000256" key="2">
    <source>
        <dbReference type="ARBA" id="ARBA00012759"/>
    </source>
</evidence>
<keyword evidence="3" id="KW-0645">Protease</keyword>
<evidence type="ECO:0000256" key="4">
    <source>
        <dbReference type="ARBA" id="ARBA00022786"/>
    </source>
</evidence>
<feature type="domain" description="Josephin" evidence="9">
    <location>
        <begin position="278"/>
        <end position="455"/>
    </location>
</feature>
<dbReference type="GO" id="GO:0006508">
    <property type="term" value="P:proteolysis"/>
    <property type="evidence" value="ECO:0007669"/>
    <property type="project" value="UniProtKB-KW"/>
</dbReference>
<evidence type="ECO:0000256" key="7">
    <source>
        <dbReference type="SAM" id="MobiDB-lite"/>
    </source>
</evidence>
<dbReference type="EC" id="3.4.19.12" evidence="2"/>
<proteinExistence type="predicted"/>
<dbReference type="Pfam" id="PF02099">
    <property type="entry name" value="Josephin"/>
    <property type="match status" value="1"/>
</dbReference>
<dbReference type="SUPFAM" id="SSF49562">
    <property type="entry name" value="C2 domain (Calcium/lipid-binding domain, CaLB)"/>
    <property type="match status" value="1"/>
</dbReference>
<dbReference type="PANTHER" id="PTHR13291:SF0">
    <property type="entry name" value="JOSEPHIN-LIKE PROTEIN"/>
    <property type="match status" value="1"/>
</dbReference>
<evidence type="ECO:0000259" key="9">
    <source>
        <dbReference type="PROSITE" id="PS50957"/>
    </source>
</evidence>